<keyword evidence="2" id="KW-0472">Membrane</keyword>
<evidence type="ECO:0000256" key="1">
    <source>
        <dbReference type="SAM" id="MobiDB-lite"/>
    </source>
</evidence>
<keyword evidence="2" id="KW-1133">Transmembrane helix</keyword>
<evidence type="ECO:0000313" key="4">
    <source>
        <dbReference type="Proteomes" id="UP001585018"/>
    </source>
</evidence>
<gene>
    <name evidence="3" type="ORF">VSS30_06165</name>
</gene>
<dbReference type="Pfam" id="PF20088">
    <property type="entry name" value="DUF6480"/>
    <property type="match status" value="1"/>
</dbReference>
<sequence length="66" mass="7268">MQEPGTMAEPLVPPQETPPVEGSTAEAHEERPDGGIWEHPRIWTWIILVGAVIFAGFFVARAISLM</sequence>
<comment type="caution">
    <text evidence="3">The sequence shown here is derived from an EMBL/GenBank/DDBJ whole genome shotgun (WGS) entry which is preliminary data.</text>
</comment>
<feature type="transmembrane region" description="Helical" evidence="2">
    <location>
        <begin position="42"/>
        <end position="63"/>
    </location>
</feature>
<keyword evidence="2" id="KW-0812">Transmembrane</keyword>
<reference evidence="3 4" key="1">
    <citation type="submission" date="2024-01" db="EMBL/GenBank/DDBJ databases">
        <title>Genome mining of biosynthetic gene clusters to explore secondary metabolites of Streptomyces sp.</title>
        <authorList>
            <person name="Baig A."/>
            <person name="Ajitkumar Shintre N."/>
            <person name="Kumar H."/>
            <person name="Anbarasu A."/>
            <person name="Ramaiah S."/>
        </authorList>
    </citation>
    <scope>NUCLEOTIDE SEQUENCE [LARGE SCALE GENOMIC DNA]</scope>
    <source>
        <strain evidence="3 4">A03</strain>
    </source>
</reference>
<dbReference type="EMBL" id="JAYMRR010000003">
    <property type="protein sequence ID" value="MFB8748387.1"/>
    <property type="molecule type" value="Genomic_DNA"/>
</dbReference>
<dbReference type="RefSeq" id="WP_256037466.1">
    <property type="nucleotide sequence ID" value="NZ_JAMOLM010000204.1"/>
</dbReference>
<protein>
    <submittedName>
        <fullName evidence="3">DUF6480 family protein</fullName>
    </submittedName>
</protein>
<proteinExistence type="predicted"/>
<evidence type="ECO:0000313" key="3">
    <source>
        <dbReference type="EMBL" id="MFB8748387.1"/>
    </source>
</evidence>
<accession>A0ABV5D9H1</accession>
<dbReference type="Proteomes" id="UP001585018">
    <property type="component" value="Unassembled WGS sequence"/>
</dbReference>
<feature type="region of interest" description="Disordered" evidence="1">
    <location>
        <begin position="1"/>
        <end position="35"/>
    </location>
</feature>
<name>A0ABV5D9H1_9ACTN</name>
<dbReference type="InterPro" id="IPR045512">
    <property type="entry name" value="DUF6480"/>
</dbReference>
<evidence type="ECO:0000256" key="2">
    <source>
        <dbReference type="SAM" id="Phobius"/>
    </source>
</evidence>
<feature type="compositionally biased region" description="Basic and acidic residues" evidence="1">
    <location>
        <begin position="26"/>
        <end position="35"/>
    </location>
</feature>
<keyword evidence="4" id="KW-1185">Reference proteome</keyword>
<organism evidence="3 4">
    <name type="scientific">Streptomyces parvulus</name>
    <dbReference type="NCBI Taxonomy" id="146923"/>
    <lineage>
        <taxon>Bacteria</taxon>
        <taxon>Bacillati</taxon>
        <taxon>Actinomycetota</taxon>
        <taxon>Actinomycetes</taxon>
        <taxon>Kitasatosporales</taxon>
        <taxon>Streptomycetaceae</taxon>
        <taxon>Streptomyces</taxon>
    </lineage>
</organism>